<accession>A0A820CPQ6</accession>
<proteinExistence type="predicted"/>
<protein>
    <submittedName>
        <fullName evidence="2">Uncharacterized protein</fullName>
    </submittedName>
</protein>
<reference evidence="2" key="1">
    <citation type="submission" date="2021-02" db="EMBL/GenBank/DDBJ databases">
        <authorList>
            <person name="Nowell W R."/>
        </authorList>
    </citation>
    <scope>NUCLEOTIDE SEQUENCE</scope>
</reference>
<name>A0A820CPQ6_9BILA</name>
<evidence type="ECO:0000313" key="3">
    <source>
        <dbReference type="Proteomes" id="UP000663844"/>
    </source>
</evidence>
<dbReference type="EMBL" id="CAJOAZ010009872">
    <property type="protein sequence ID" value="CAF4211706.1"/>
    <property type="molecule type" value="Genomic_DNA"/>
</dbReference>
<feature type="non-terminal residue" evidence="2">
    <location>
        <position position="1"/>
    </location>
</feature>
<sequence>MVEDEYNITLTRGFWQDNVKNEHYYLESSPEVDQVYTIEIEQNSSCCSYSSCSGRGSGSRGSSSSSGGSGSSGDSSCSGSSGSSCCSGSG</sequence>
<comment type="caution">
    <text evidence="2">The sequence shown here is derived from an EMBL/GenBank/DDBJ whole genome shotgun (WGS) entry which is preliminary data.</text>
</comment>
<gene>
    <name evidence="2" type="ORF">OXD698_LOCUS41387</name>
</gene>
<organism evidence="2 3">
    <name type="scientific">Adineta steineri</name>
    <dbReference type="NCBI Taxonomy" id="433720"/>
    <lineage>
        <taxon>Eukaryota</taxon>
        <taxon>Metazoa</taxon>
        <taxon>Spiralia</taxon>
        <taxon>Gnathifera</taxon>
        <taxon>Rotifera</taxon>
        <taxon>Eurotatoria</taxon>
        <taxon>Bdelloidea</taxon>
        <taxon>Adinetida</taxon>
        <taxon>Adinetidae</taxon>
        <taxon>Adineta</taxon>
    </lineage>
</organism>
<evidence type="ECO:0000313" key="2">
    <source>
        <dbReference type="EMBL" id="CAF4211706.1"/>
    </source>
</evidence>
<dbReference type="AlphaFoldDB" id="A0A820CPQ6"/>
<feature type="region of interest" description="Disordered" evidence="1">
    <location>
        <begin position="49"/>
        <end position="90"/>
    </location>
</feature>
<evidence type="ECO:0000256" key="1">
    <source>
        <dbReference type="SAM" id="MobiDB-lite"/>
    </source>
</evidence>
<dbReference type="Proteomes" id="UP000663844">
    <property type="component" value="Unassembled WGS sequence"/>
</dbReference>